<evidence type="ECO:0000313" key="3">
    <source>
        <dbReference type="Proteomes" id="UP000429552"/>
    </source>
</evidence>
<dbReference type="Proteomes" id="UP001210169">
    <property type="component" value="Chromosome"/>
</dbReference>
<reference evidence="2 4" key="2">
    <citation type="submission" date="2022-12" db="EMBL/GenBank/DDBJ databases">
        <authorList>
            <person name="Ruckert C."/>
            <person name="Busche T."/>
            <person name="Kalinowski J."/>
            <person name="Wittmann C."/>
        </authorList>
    </citation>
    <scope>NUCLEOTIDE SEQUENCE [LARGE SCALE GENOMIC DNA]</scope>
    <source>
        <strain evidence="2 4">DSM 40276</strain>
    </source>
</reference>
<keyword evidence="4" id="KW-1185">Reference proteome</keyword>
<accession>A0A640TT93</accession>
<dbReference type="AlphaFoldDB" id="A0A640TT93"/>
<dbReference type="EMBL" id="CP114203">
    <property type="protein sequence ID" value="WAU08826.1"/>
    <property type="molecule type" value="Genomic_DNA"/>
</dbReference>
<dbReference type="Proteomes" id="UP000429552">
    <property type="component" value="Unassembled WGS sequence"/>
</dbReference>
<evidence type="ECO:0000313" key="1">
    <source>
        <dbReference type="EMBL" id="GFE26847.1"/>
    </source>
</evidence>
<protein>
    <recommendedName>
        <fullName evidence="5">ABM domain-containing protein</fullName>
    </recommendedName>
</protein>
<organism evidence="1 3">
    <name type="scientific">Streptomyces nigrescens</name>
    <dbReference type="NCBI Taxonomy" id="1920"/>
    <lineage>
        <taxon>Bacteria</taxon>
        <taxon>Bacillati</taxon>
        <taxon>Actinomycetota</taxon>
        <taxon>Actinomycetes</taxon>
        <taxon>Kitasatosporales</taxon>
        <taxon>Streptomycetaceae</taxon>
        <taxon>Streptomyces</taxon>
    </lineage>
</organism>
<dbReference type="RefSeq" id="WP_093637906.1">
    <property type="nucleotide sequence ID" value="NZ_BLIP01000003.1"/>
</dbReference>
<evidence type="ECO:0008006" key="5">
    <source>
        <dbReference type="Google" id="ProtNLM"/>
    </source>
</evidence>
<evidence type="ECO:0000313" key="4">
    <source>
        <dbReference type="Proteomes" id="UP001210169"/>
    </source>
</evidence>
<dbReference type="EMBL" id="BLIP01000003">
    <property type="protein sequence ID" value="GFE26847.1"/>
    <property type="molecule type" value="Genomic_DNA"/>
</dbReference>
<sequence>MAITVIETWYLNDESAGQATTVMQRMDDALGDNAHAHPGWNGHAIFLQDDADPHLVTWQYSWRSKEDHQDLLTSEESLAEPLYRKYCTRPRHIRYATELEVEVEHDH</sequence>
<name>A0A640TT93_STRNI</name>
<gene>
    <name evidence="1" type="ORF">Sliba_73000</name>
    <name evidence="2" type="ORF">STRNI_007567</name>
</gene>
<dbReference type="InterPro" id="IPR011008">
    <property type="entry name" value="Dimeric_a/b-barrel"/>
</dbReference>
<proteinExistence type="predicted"/>
<dbReference type="GeneID" id="301336709"/>
<evidence type="ECO:0000313" key="2">
    <source>
        <dbReference type="EMBL" id="WAU08826.1"/>
    </source>
</evidence>
<dbReference type="SUPFAM" id="SSF54909">
    <property type="entry name" value="Dimeric alpha+beta barrel"/>
    <property type="match status" value="1"/>
</dbReference>
<reference evidence="1 3" key="1">
    <citation type="submission" date="2019-12" db="EMBL/GenBank/DDBJ databases">
        <title>Whole genome shotgun sequence of Streptomyces libani subsp. libani NBRC 13452.</title>
        <authorList>
            <person name="Ichikawa N."/>
            <person name="Kimura A."/>
            <person name="Kitahashi Y."/>
            <person name="Komaki H."/>
            <person name="Tamura T."/>
        </authorList>
    </citation>
    <scope>NUCLEOTIDE SEQUENCE [LARGE SCALE GENOMIC DNA]</scope>
    <source>
        <strain evidence="1 3">NBRC 13452</strain>
    </source>
</reference>